<proteinExistence type="predicted"/>
<feature type="transmembrane region" description="Helical" evidence="2">
    <location>
        <begin position="201"/>
        <end position="225"/>
    </location>
</feature>
<dbReference type="Pfam" id="PF06772">
    <property type="entry name" value="LtrA"/>
    <property type="match status" value="1"/>
</dbReference>
<keyword evidence="2" id="KW-1133">Transmembrane helix</keyword>
<sequence>MELFFDLAYVLVVLELAKGFYEDLSWPGALVLIGLFVTIWFSWVGYTLYANRFDTDDVVFRIAKLIATASIVGCAASASDAVGKFAVPFAACYLVSRLVLLGLYLRAWRHVEEARSTIQVYLLTVGASAVLWAVSLIVPDPSRYLVWAVAVVVSAAGPLLATVMSDDVPLQIEHLPERFALLVILVLGEAVGGAARGVHDASWTLVPMVVGVLAFAVAAAMWWIYFDITAPSSTRELNEADDQDDSPDDDDAADGGGAGDTRHDLFVYAHLPLTLGIVVAGVGLEGLVVHPDTPGPSAATWVFASGVATFLTGVALVISGTTQTVRSIWPWPAAAIPLVLLAALPPYPSSLVLVGVYAVGMLVLAWQGTRASRRSDNALSGAD</sequence>
<evidence type="ECO:0000256" key="1">
    <source>
        <dbReference type="SAM" id="MobiDB-lite"/>
    </source>
</evidence>
<evidence type="ECO:0000313" key="3">
    <source>
        <dbReference type="EMBL" id="GAA3713600.1"/>
    </source>
</evidence>
<feature type="transmembrane region" description="Helical" evidence="2">
    <location>
        <begin position="350"/>
        <end position="366"/>
    </location>
</feature>
<accession>A0ABP7E5F5</accession>
<dbReference type="EMBL" id="BAAAYX010000014">
    <property type="protein sequence ID" value="GAA3713600.1"/>
    <property type="molecule type" value="Genomic_DNA"/>
</dbReference>
<protein>
    <submittedName>
        <fullName evidence="3">Low temperature requirement protein A</fullName>
    </submittedName>
</protein>
<comment type="caution">
    <text evidence="3">The sequence shown here is derived from an EMBL/GenBank/DDBJ whole genome shotgun (WGS) entry which is preliminary data.</text>
</comment>
<dbReference type="PANTHER" id="PTHR36840:SF1">
    <property type="entry name" value="BLL5714 PROTEIN"/>
    <property type="match status" value="1"/>
</dbReference>
<dbReference type="PANTHER" id="PTHR36840">
    <property type="entry name" value="BLL5714 PROTEIN"/>
    <property type="match status" value="1"/>
</dbReference>
<feature type="transmembrane region" description="Helical" evidence="2">
    <location>
        <begin position="62"/>
        <end position="79"/>
    </location>
</feature>
<feature type="transmembrane region" description="Helical" evidence="2">
    <location>
        <begin position="120"/>
        <end position="138"/>
    </location>
</feature>
<keyword evidence="2" id="KW-0812">Transmembrane</keyword>
<dbReference type="InterPro" id="IPR010640">
    <property type="entry name" value="Low_temperature_requirement_A"/>
</dbReference>
<feature type="compositionally biased region" description="Acidic residues" evidence="1">
    <location>
        <begin position="239"/>
        <end position="253"/>
    </location>
</feature>
<keyword evidence="4" id="KW-1185">Reference proteome</keyword>
<feature type="transmembrane region" description="Helical" evidence="2">
    <location>
        <begin position="301"/>
        <end position="321"/>
    </location>
</feature>
<reference evidence="4" key="1">
    <citation type="journal article" date="2019" name="Int. J. Syst. Evol. Microbiol.">
        <title>The Global Catalogue of Microorganisms (GCM) 10K type strain sequencing project: providing services to taxonomists for standard genome sequencing and annotation.</title>
        <authorList>
            <consortium name="The Broad Institute Genomics Platform"/>
            <consortium name="The Broad Institute Genome Sequencing Center for Infectious Disease"/>
            <person name="Wu L."/>
            <person name="Ma J."/>
        </authorList>
    </citation>
    <scope>NUCLEOTIDE SEQUENCE [LARGE SCALE GENOMIC DNA]</scope>
    <source>
        <strain evidence="4">JCM 16548</strain>
    </source>
</reference>
<keyword evidence="2" id="KW-0472">Membrane</keyword>
<feature type="transmembrane region" description="Helical" evidence="2">
    <location>
        <begin position="175"/>
        <end position="195"/>
    </location>
</feature>
<gene>
    <name evidence="3" type="ORF">GCM10022204_35920</name>
</gene>
<dbReference type="RefSeq" id="WP_344813822.1">
    <property type="nucleotide sequence ID" value="NZ_BAAAYX010000014.1"/>
</dbReference>
<name>A0ABP7E5F5_9ACTN</name>
<evidence type="ECO:0000313" key="4">
    <source>
        <dbReference type="Proteomes" id="UP001500051"/>
    </source>
</evidence>
<feature type="region of interest" description="Disordered" evidence="1">
    <location>
        <begin position="236"/>
        <end position="256"/>
    </location>
</feature>
<feature type="transmembrane region" description="Helical" evidence="2">
    <location>
        <begin position="265"/>
        <end position="289"/>
    </location>
</feature>
<feature type="transmembrane region" description="Helical" evidence="2">
    <location>
        <begin position="144"/>
        <end position="163"/>
    </location>
</feature>
<feature type="transmembrane region" description="Helical" evidence="2">
    <location>
        <begin position="328"/>
        <end position="344"/>
    </location>
</feature>
<evidence type="ECO:0000256" key="2">
    <source>
        <dbReference type="SAM" id="Phobius"/>
    </source>
</evidence>
<feature type="transmembrane region" description="Helical" evidence="2">
    <location>
        <begin position="85"/>
        <end position="108"/>
    </location>
</feature>
<dbReference type="Proteomes" id="UP001500051">
    <property type="component" value="Unassembled WGS sequence"/>
</dbReference>
<organism evidence="3 4">
    <name type="scientific">Microlunatus aurantiacus</name>
    <dbReference type="NCBI Taxonomy" id="446786"/>
    <lineage>
        <taxon>Bacteria</taxon>
        <taxon>Bacillati</taxon>
        <taxon>Actinomycetota</taxon>
        <taxon>Actinomycetes</taxon>
        <taxon>Propionibacteriales</taxon>
        <taxon>Propionibacteriaceae</taxon>
        <taxon>Microlunatus</taxon>
    </lineage>
</organism>
<feature type="transmembrane region" description="Helical" evidence="2">
    <location>
        <begin position="29"/>
        <end position="50"/>
    </location>
</feature>